<dbReference type="Gene3D" id="2.170.130.10">
    <property type="entry name" value="TonB-dependent receptor, plug domain"/>
    <property type="match status" value="1"/>
</dbReference>
<feature type="chain" id="PRO_5009209765" description="TonB-dependent receptor" evidence="10">
    <location>
        <begin position="27"/>
        <end position="913"/>
    </location>
</feature>
<dbReference type="InterPro" id="IPR000531">
    <property type="entry name" value="Beta-barrel_TonB"/>
</dbReference>
<evidence type="ECO:0000313" key="13">
    <source>
        <dbReference type="EMBL" id="OFC71204.1"/>
    </source>
</evidence>
<evidence type="ECO:0000256" key="5">
    <source>
        <dbReference type="ARBA" id="ARBA00023077"/>
    </source>
</evidence>
<dbReference type="Gene3D" id="2.40.170.20">
    <property type="entry name" value="TonB-dependent receptor, beta-barrel domain"/>
    <property type="match status" value="1"/>
</dbReference>
<dbReference type="AlphaFoldDB" id="A0A1E7ZCM5"/>
<gene>
    <name evidence="13" type="ORF">BFC18_08565</name>
</gene>
<dbReference type="InterPro" id="IPR012910">
    <property type="entry name" value="Plug_dom"/>
</dbReference>
<evidence type="ECO:0008006" key="15">
    <source>
        <dbReference type="Google" id="ProtNLM"/>
    </source>
</evidence>
<dbReference type="PROSITE" id="PS52016">
    <property type="entry name" value="TONB_DEPENDENT_REC_3"/>
    <property type="match status" value="1"/>
</dbReference>
<sequence>MFVNRLATYSSMIALMGSLSCASVFAQENVQATSDQAAQSNAAAEEPEVIVVTSTGTSIRGAAPVGSSLIEVGRDDIDRSATINTMNLLRETPQIFSLGVNDTSRSGSGGAGNIVYGNAINIRGIGPYATLTLINGRRAVPQGTLGATVDPSSIPTIGLKRIEVIADGASAVYGSDAVAGVANLILRRGFEGVQVEGQYGVGADYDEHQLSLITGKAWNSGQVTVSAQRSYRSNIFGGDRDYYRADLTGMGGADYRVSSCNPGNIYLNGNSYAIPQGGATADNLVEGTQNLCDNMSATTDLMPEQTIHSAVMTLNQDLSDKVTLFVDALVYQRDGKRYSEPYDARISVPETNAFFISPAGVALEPCSGSLGLPSGTGCESIDYSFAEAYGSPAVTTFDTQTWQLTAGLDITLPADWLLNVHATMGQNDDQAFNRGGNVNSGALRTALASSDPSTAYNPFGTSENSQTVIDSIFNYAIDTVAQTKVKDFGMKVDGPLMSLPGGDVKLAAGLGYYEMELWTGQVRGADGERPYNFDPRNRDITSGFAELYIPIVGDGNAMPGIYSLVLDIAGRIDDYSDVGRTENPKIGIDWQPVEDVAIHASYGESFRAPLLTQLTSAGGSNLYIQNYFDPTINQTIRGATLSGGNDDLVPETAETWSVGVDYTPSSYKGARFSVNLFDVTYEGQIGGQLSNLNILRQEDVFSSIILRGAAAQARTAELLAGGINVRSGSVAEAENTMVFVDGRNNNLGSTEARGLDFSMSVPMETDSGDFRFGLLGTWFDYYRVAQTATAESIDQVNNLDYPVSLRMRGSINWQRDYWDLTLFANYTNSYNNTLTGEDISSLTTLDFAASYIFSGGLSGIGEDLKVGLFINNITDEDPPYADIAPSNNGGGGFDPQVGSPVGRLISLSLSKSF</sequence>
<organism evidence="13 14">
    <name type="scientific">Alteromonas confluentis</name>
    <dbReference type="NCBI Taxonomy" id="1656094"/>
    <lineage>
        <taxon>Bacteria</taxon>
        <taxon>Pseudomonadati</taxon>
        <taxon>Pseudomonadota</taxon>
        <taxon>Gammaproteobacteria</taxon>
        <taxon>Alteromonadales</taxon>
        <taxon>Alteromonadaceae</taxon>
        <taxon>Alteromonas/Salinimonas group</taxon>
        <taxon>Alteromonas</taxon>
    </lineage>
</organism>
<keyword evidence="10" id="KW-0732">Signal</keyword>
<evidence type="ECO:0000256" key="8">
    <source>
        <dbReference type="PROSITE-ProRule" id="PRU01360"/>
    </source>
</evidence>
<dbReference type="Pfam" id="PF07715">
    <property type="entry name" value="Plug"/>
    <property type="match status" value="1"/>
</dbReference>
<comment type="caution">
    <text evidence="13">The sequence shown here is derived from an EMBL/GenBank/DDBJ whole genome shotgun (WGS) entry which is preliminary data.</text>
</comment>
<dbReference type="STRING" id="1656094.BFC18_08565"/>
<evidence type="ECO:0000313" key="14">
    <source>
        <dbReference type="Proteomes" id="UP000175691"/>
    </source>
</evidence>
<name>A0A1E7ZCM5_9ALTE</name>
<feature type="signal peptide" evidence="10">
    <location>
        <begin position="1"/>
        <end position="26"/>
    </location>
</feature>
<dbReference type="RefSeq" id="WP_070124794.1">
    <property type="nucleotide sequence ID" value="NZ_MDHN01000015.1"/>
</dbReference>
<dbReference type="InterPro" id="IPR039426">
    <property type="entry name" value="TonB-dep_rcpt-like"/>
</dbReference>
<evidence type="ECO:0000259" key="12">
    <source>
        <dbReference type="Pfam" id="PF07715"/>
    </source>
</evidence>
<dbReference type="PANTHER" id="PTHR47234:SF2">
    <property type="entry name" value="TONB-DEPENDENT RECEPTOR"/>
    <property type="match status" value="1"/>
</dbReference>
<evidence type="ECO:0000256" key="10">
    <source>
        <dbReference type="SAM" id="SignalP"/>
    </source>
</evidence>
<accession>A0A1E7ZCM5</accession>
<protein>
    <recommendedName>
        <fullName evidence="15">TonB-dependent receptor</fullName>
    </recommendedName>
</protein>
<keyword evidence="2 8" id="KW-0813">Transport</keyword>
<dbReference type="InterPro" id="IPR037066">
    <property type="entry name" value="Plug_dom_sf"/>
</dbReference>
<feature type="domain" description="TonB-dependent receptor-like beta-barrel" evidence="11">
    <location>
        <begin position="389"/>
        <end position="873"/>
    </location>
</feature>
<feature type="domain" description="TonB-dependent receptor plug" evidence="12">
    <location>
        <begin position="68"/>
        <end position="181"/>
    </location>
</feature>
<evidence type="ECO:0000256" key="7">
    <source>
        <dbReference type="ARBA" id="ARBA00023237"/>
    </source>
</evidence>
<keyword evidence="5 9" id="KW-0798">TonB box</keyword>
<evidence type="ECO:0000259" key="11">
    <source>
        <dbReference type="Pfam" id="PF00593"/>
    </source>
</evidence>
<reference evidence="13 14" key="1">
    <citation type="submission" date="2016-08" db="EMBL/GenBank/DDBJ databases">
        <authorList>
            <person name="Seilhamer J.J."/>
        </authorList>
    </citation>
    <scope>NUCLEOTIDE SEQUENCE [LARGE SCALE GENOMIC DNA]</scope>
    <source>
        <strain evidence="13 14">KCTC 42603</strain>
    </source>
</reference>
<evidence type="ECO:0000256" key="3">
    <source>
        <dbReference type="ARBA" id="ARBA00022452"/>
    </source>
</evidence>
<dbReference type="InterPro" id="IPR036942">
    <property type="entry name" value="Beta-barrel_TonB_sf"/>
</dbReference>
<evidence type="ECO:0000256" key="1">
    <source>
        <dbReference type="ARBA" id="ARBA00004571"/>
    </source>
</evidence>
<evidence type="ECO:0000256" key="2">
    <source>
        <dbReference type="ARBA" id="ARBA00022448"/>
    </source>
</evidence>
<dbReference type="Proteomes" id="UP000175691">
    <property type="component" value="Unassembled WGS sequence"/>
</dbReference>
<dbReference type="PROSITE" id="PS51257">
    <property type="entry name" value="PROKAR_LIPOPROTEIN"/>
    <property type="match status" value="1"/>
</dbReference>
<keyword evidence="3 8" id="KW-1134">Transmembrane beta strand</keyword>
<comment type="subcellular location">
    <subcellularLocation>
        <location evidence="1 8">Cell outer membrane</location>
        <topology evidence="1 8">Multi-pass membrane protein</topology>
    </subcellularLocation>
</comment>
<dbReference type="EMBL" id="MDHN01000015">
    <property type="protein sequence ID" value="OFC71204.1"/>
    <property type="molecule type" value="Genomic_DNA"/>
</dbReference>
<comment type="similarity">
    <text evidence="8 9">Belongs to the TonB-dependent receptor family.</text>
</comment>
<evidence type="ECO:0000256" key="4">
    <source>
        <dbReference type="ARBA" id="ARBA00022692"/>
    </source>
</evidence>
<keyword evidence="4 8" id="KW-0812">Transmembrane</keyword>
<evidence type="ECO:0000256" key="6">
    <source>
        <dbReference type="ARBA" id="ARBA00023136"/>
    </source>
</evidence>
<evidence type="ECO:0000256" key="9">
    <source>
        <dbReference type="RuleBase" id="RU003357"/>
    </source>
</evidence>
<dbReference type="PANTHER" id="PTHR47234">
    <property type="match status" value="1"/>
</dbReference>
<dbReference type="GO" id="GO:0009279">
    <property type="term" value="C:cell outer membrane"/>
    <property type="evidence" value="ECO:0007669"/>
    <property type="project" value="UniProtKB-SubCell"/>
</dbReference>
<keyword evidence="6 8" id="KW-0472">Membrane</keyword>
<dbReference type="SUPFAM" id="SSF56935">
    <property type="entry name" value="Porins"/>
    <property type="match status" value="1"/>
</dbReference>
<keyword evidence="14" id="KW-1185">Reference proteome</keyword>
<dbReference type="Pfam" id="PF00593">
    <property type="entry name" value="TonB_dep_Rec_b-barrel"/>
    <property type="match status" value="1"/>
</dbReference>
<proteinExistence type="inferred from homology"/>
<keyword evidence="7 8" id="KW-0998">Cell outer membrane</keyword>